<dbReference type="OMA" id="AFVCYSW"/>
<dbReference type="GeneID" id="20220600"/>
<dbReference type="GO" id="GO:0120547">
    <property type="term" value="F:heme A synthase activity"/>
    <property type="evidence" value="ECO:0007669"/>
    <property type="project" value="UniProtKB-EC"/>
</dbReference>
<feature type="transmembrane region" description="Helical" evidence="12">
    <location>
        <begin position="277"/>
        <end position="300"/>
    </location>
</feature>
<keyword evidence="6" id="KW-0560">Oxidoreductase</keyword>
<feature type="transmembrane region" description="Helical" evidence="12">
    <location>
        <begin position="198"/>
        <end position="220"/>
    </location>
</feature>
<dbReference type="FunCoup" id="F0Y2E0">
    <property type="interactions" value="374"/>
</dbReference>
<dbReference type="GO" id="GO:0005743">
    <property type="term" value="C:mitochondrial inner membrane"/>
    <property type="evidence" value="ECO:0007669"/>
    <property type="project" value="TreeGrafter"/>
</dbReference>
<feature type="transmembrane region" description="Helical" evidence="12">
    <location>
        <begin position="154"/>
        <end position="177"/>
    </location>
</feature>
<keyword evidence="7" id="KW-0408">Iron</keyword>
<dbReference type="OrthoDB" id="1726137at2759"/>
<feature type="non-terminal residue" evidence="13">
    <location>
        <position position="356"/>
    </location>
</feature>
<dbReference type="InParanoid" id="F0Y2E0"/>
<dbReference type="RefSeq" id="XP_009034130.1">
    <property type="nucleotide sequence ID" value="XM_009035882.1"/>
</dbReference>
<feature type="transmembrane region" description="Helical" evidence="12">
    <location>
        <begin position="116"/>
        <end position="134"/>
    </location>
</feature>
<keyword evidence="4" id="KW-0479">Metal-binding</keyword>
<organism evidence="14">
    <name type="scientific">Aureococcus anophagefferens</name>
    <name type="common">Harmful bloom alga</name>
    <dbReference type="NCBI Taxonomy" id="44056"/>
    <lineage>
        <taxon>Eukaryota</taxon>
        <taxon>Sar</taxon>
        <taxon>Stramenopiles</taxon>
        <taxon>Ochrophyta</taxon>
        <taxon>Pelagophyceae</taxon>
        <taxon>Pelagomonadales</taxon>
        <taxon>Pelagomonadaceae</taxon>
        <taxon>Aureococcus</taxon>
    </lineage>
</organism>
<evidence type="ECO:0000313" key="13">
    <source>
        <dbReference type="EMBL" id="EGB10688.1"/>
    </source>
</evidence>
<dbReference type="Pfam" id="PF02628">
    <property type="entry name" value="COX15-CtaA"/>
    <property type="match status" value="1"/>
</dbReference>
<evidence type="ECO:0000256" key="4">
    <source>
        <dbReference type="ARBA" id="ARBA00022723"/>
    </source>
</evidence>
<dbReference type="InterPro" id="IPR003780">
    <property type="entry name" value="COX15/CtaA_fam"/>
</dbReference>
<gene>
    <name evidence="13" type="ORF">AURANDRAFT_2874</name>
</gene>
<name>F0Y2E0_AURAN</name>
<feature type="transmembrane region" description="Helical" evidence="12">
    <location>
        <begin position="307"/>
        <end position="330"/>
    </location>
</feature>
<comment type="cofactor">
    <cofactor evidence="1">
        <name>heme b</name>
        <dbReference type="ChEBI" id="CHEBI:60344"/>
    </cofactor>
</comment>
<evidence type="ECO:0000256" key="5">
    <source>
        <dbReference type="ARBA" id="ARBA00022989"/>
    </source>
</evidence>
<dbReference type="Proteomes" id="UP000002729">
    <property type="component" value="Unassembled WGS sequence"/>
</dbReference>
<comment type="subcellular location">
    <subcellularLocation>
        <location evidence="2">Membrane</location>
        <topology evidence="2">Multi-pass membrane protein</topology>
    </subcellularLocation>
</comment>
<keyword evidence="3 12" id="KW-0812">Transmembrane</keyword>
<feature type="non-terminal residue" evidence="13">
    <location>
        <position position="1"/>
    </location>
</feature>
<dbReference type="GO" id="GO:0046872">
    <property type="term" value="F:metal ion binding"/>
    <property type="evidence" value="ECO:0007669"/>
    <property type="project" value="UniProtKB-KW"/>
</dbReference>
<evidence type="ECO:0000256" key="8">
    <source>
        <dbReference type="ARBA" id="ARBA00023133"/>
    </source>
</evidence>
<evidence type="ECO:0000256" key="2">
    <source>
        <dbReference type="ARBA" id="ARBA00004141"/>
    </source>
</evidence>
<evidence type="ECO:0000256" key="9">
    <source>
        <dbReference type="ARBA" id="ARBA00023136"/>
    </source>
</evidence>
<proteinExistence type="predicted"/>
<feature type="transmembrane region" description="Helical" evidence="12">
    <location>
        <begin position="86"/>
        <end position="104"/>
    </location>
</feature>
<reference evidence="13 14" key="1">
    <citation type="journal article" date="2011" name="Proc. Natl. Acad. Sci. U.S.A.">
        <title>Niche of harmful alga Aureococcus anophagefferens revealed through ecogenomics.</title>
        <authorList>
            <person name="Gobler C.J."/>
            <person name="Berry D.L."/>
            <person name="Dyhrman S.T."/>
            <person name="Wilhelm S.W."/>
            <person name="Salamov A."/>
            <person name="Lobanov A.V."/>
            <person name="Zhang Y."/>
            <person name="Collier J.L."/>
            <person name="Wurch L.L."/>
            <person name="Kustka A.B."/>
            <person name="Dill B.D."/>
            <person name="Shah M."/>
            <person name="VerBerkmoes N.C."/>
            <person name="Kuo A."/>
            <person name="Terry A."/>
            <person name="Pangilinan J."/>
            <person name="Lindquist E.A."/>
            <person name="Lucas S."/>
            <person name="Paulsen I.T."/>
            <person name="Hattenrath-Lehmann T.K."/>
            <person name="Talmage S.C."/>
            <person name="Walker E.A."/>
            <person name="Koch F."/>
            <person name="Burson A.M."/>
            <person name="Marcoval M.A."/>
            <person name="Tang Y.Z."/>
            <person name="Lecleir G.R."/>
            <person name="Coyne K.J."/>
            <person name="Berg G.M."/>
            <person name="Bertrand E.M."/>
            <person name="Saito M.A."/>
            <person name="Gladyshev V.N."/>
            <person name="Grigoriev I.V."/>
        </authorList>
    </citation>
    <scope>NUCLEOTIDE SEQUENCE [LARGE SCALE GENOMIC DNA]</scope>
    <source>
        <strain evidence="14">CCMP 1984</strain>
    </source>
</reference>
<dbReference type="eggNOG" id="KOG2725">
    <property type="taxonomic scope" value="Eukaryota"/>
</dbReference>
<comment type="catalytic activity">
    <reaction evidence="11">
        <text>Fe(II)-heme o + 2 A + H2O = Fe(II)-heme a + 2 AH2</text>
        <dbReference type="Rhea" id="RHEA:63388"/>
        <dbReference type="ChEBI" id="CHEBI:13193"/>
        <dbReference type="ChEBI" id="CHEBI:15377"/>
        <dbReference type="ChEBI" id="CHEBI:17499"/>
        <dbReference type="ChEBI" id="CHEBI:60530"/>
        <dbReference type="ChEBI" id="CHEBI:61715"/>
        <dbReference type="EC" id="1.17.99.9"/>
    </reaction>
    <physiologicalReaction direction="left-to-right" evidence="11">
        <dbReference type="Rhea" id="RHEA:63389"/>
    </physiologicalReaction>
</comment>
<sequence>KPVGYWLLGCGGLVAGMVSVGGLTRLTRSGLSMTDWKIQGGLPPQTDDEWQREFERYKRFPEWQQRQSMTVEDFKFIYFWEYGHRMLGRVVGVAFGAPLAYFWSRGRLTPWLKPRLLGLLGLGGTQGLVGWWMVRSGLDTQLLPEKQRQDVRVSPYRLATHLSLAFASYTGLVWCGLEVLSGGRAARSLVARAHAARLAPVAAAAAGLTFVTALSGAFVAGNDAGCAYNVWPYMIDDRDVGEGASFAPPLEELTALAPAWRNLFENTATVQFDHRSLAYATSAAVGALAASAAAGPFSALPLAPRAFVVAGSAAVVGQVSLGVATLLAYVPIELAAAHQAGSLVLLTTMLGASHAL</sequence>
<dbReference type="GO" id="GO:0016653">
    <property type="term" value="F:oxidoreductase activity, acting on NAD(P)H, heme protein as acceptor"/>
    <property type="evidence" value="ECO:0007669"/>
    <property type="project" value="TreeGrafter"/>
</dbReference>
<evidence type="ECO:0000256" key="12">
    <source>
        <dbReference type="SAM" id="Phobius"/>
    </source>
</evidence>
<evidence type="ECO:0000256" key="7">
    <source>
        <dbReference type="ARBA" id="ARBA00023004"/>
    </source>
</evidence>
<dbReference type="KEGG" id="aaf:AURANDRAFT_2874"/>
<dbReference type="AlphaFoldDB" id="F0Y2E0"/>
<evidence type="ECO:0000256" key="10">
    <source>
        <dbReference type="ARBA" id="ARBA00044501"/>
    </source>
</evidence>
<dbReference type="GO" id="GO:0006784">
    <property type="term" value="P:heme A biosynthetic process"/>
    <property type="evidence" value="ECO:0007669"/>
    <property type="project" value="InterPro"/>
</dbReference>
<feature type="transmembrane region" description="Helical" evidence="12">
    <location>
        <begin position="5"/>
        <end position="26"/>
    </location>
</feature>
<keyword evidence="8" id="KW-0350">Heme biosynthesis</keyword>
<keyword evidence="14" id="KW-1185">Reference proteome</keyword>
<dbReference type="EMBL" id="GL833123">
    <property type="protein sequence ID" value="EGB10688.1"/>
    <property type="molecule type" value="Genomic_DNA"/>
</dbReference>
<dbReference type="InterPro" id="IPR023754">
    <property type="entry name" value="HemeA_Synthase_type2"/>
</dbReference>
<evidence type="ECO:0000256" key="3">
    <source>
        <dbReference type="ARBA" id="ARBA00022692"/>
    </source>
</evidence>
<evidence type="ECO:0000256" key="11">
    <source>
        <dbReference type="ARBA" id="ARBA00048044"/>
    </source>
</evidence>
<accession>F0Y2E0</accession>
<keyword evidence="9 12" id="KW-0472">Membrane</keyword>
<dbReference type="PANTHER" id="PTHR23289:SF2">
    <property type="entry name" value="CYTOCHROME C OXIDASE ASSEMBLY PROTEIN COX15 HOMOLOG"/>
    <property type="match status" value="1"/>
</dbReference>
<evidence type="ECO:0000313" key="14">
    <source>
        <dbReference type="Proteomes" id="UP000002729"/>
    </source>
</evidence>
<protein>
    <submittedName>
        <fullName evidence="13">Uncharacterized protein</fullName>
    </submittedName>
</protein>
<keyword evidence="5 12" id="KW-1133">Transmembrane helix</keyword>
<evidence type="ECO:0000256" key="6">
    <source>
        <dbReference type="ARBA" id="ARBA00023002"/>
    </source>
</evidence>
<dbReference type="PANTHER" id="PTHR23289">
    <property type="entry name" value="CYTOCHROME C OXIDASE ASSEMBLY PROTEIN COX15"/>
    <property type="match status" value="1"/>
</dbReference>
<evidence type="ECO:0000256" key="1">
    <source>
        <dbReference type="ARBA" id="ARBA00001970"/>
    </source>
</evidence>
<comment type="pathway">
    <text evidence="10">Porphyrin-containing compound metabolism; heme A biosynthesis; heme A from heme O: step 1/1.</text>
</comment>